<evidence type="ECO:0000313" key="4">
    <source>
        <dbReference type="Proteomes" id="UP000322530"/>
    </source>
</evidence>
<dbReference type="SUPFAM" id="SSF51735">
    <property type="entry name" value="NAD(P)-binding Rossmann-fold domains"/>
    <property type="match status" value="1"/>
</dbReference>
<feature type="domain" description="CoA-binding" evidence="2">
    <location>
        <begin position="50"/>
        <end position="148"/>
    </location>
</feature>
<dbReference type="EMBL" id="BIXY01000091">
    <property type="protein sequence ID" value="GCF11035.1"/>
    <property type="molecule type" value="Genomic_DNA"/>
</dbReference>
<accession>A0A5A5TII5</accession>
<dbReference type="Pfam" id="PF13380">
    <property type="entry name" value="CoA_binding_2"/>
    <property type="match status" value="1"/>
</dbReference>
<evidence type="ECO:0000256" key="1">
    <source>
        <dbReference type="SAM" id="MobiDB-lite"/>
    </source>
</evidence>
<dbReference type="InterPro" id="IPR003781">
    <property type="entry name" value="CoA-bd"/>
</dbReference>
<reference evidence="3 4" key="1">
    <citation type="submission" date="2019-01" db="EMBL/GenBank/DDBJ databases">
        <title>Draft genome sequence of Dictyobacter sp. Uno17.</title>
        <authorList>
            <person name="Wang C.M."/>
            <person name="Zheng Y."/>
            <person name="Sakai Y."/>
            <person name="Abe K."/>
            <person name="Yokota A."/>
            <person name="Yabe S."/>
        </authorList>
    </citation>
    <scope>NUCLEOTIDE SEQUENCE [LARGE SCALE GENOMIC DNA]</scope>
    <source>
        <strain evidence="3 4">Uno17</strain>
    </source>
</reference>
<dbReference type="PANTHER" id="PTHR33303:SF2">
    <property type="entry name" value="COA-BINDING DOMAIN-CONTAINING PROTEIN"/>
    <property type="match status" value="1"/>
</dbReference>
<dbReference type="RefSeq" id="WP_235932672.1">
    <property type="nucleotide sequence ID" value="NZ_BIXY01000091.1"/>
</dbReference>
<evidence type="ECO:0000259" key="2">
    <source>
        <dbReference type="SMART" id="SM00881"/>
    </source>
</evidence>
<dbReference type="SMART" id="SM00881">
    <property type="entry name" value="CoA_binding"/>
    <property type="match status" value="1"/>
</dbReference>
<proteinExistence type="predicted"/>
<dbReference type="Proteomes" id="UP000322530">
    <property type="component" value="Unassembled WGS sequence"/>
</dbReference>
<feature type="region of interest" description="Disordered" evidence="1">
    <location>
        <begin position="1"/>
        <end position="27"/>
    </location>
</feature>
<dbReference type="InterPro" id="IPR036291">
    <property type="entry name" value="NAD(P)-bd_dom_sf"/>
</dbReference>
<dbReference type="PANTHER" id="PTHR33303">
    <property type="entry name" value="CYTOPLASMIC PROTEIN-RELATED"/>
    <property type="match status" value="1"/>
</dbReference>
<dbReference type="AlphaFoldDB" id="A0A5A5TII5"/>
<sequence length="196" mass="22027">MSETPLSETTDIRDTSDNANEISDKNVPLDPVKLEKDMLDTPDMYERLQLLKRYRHIAIVGLSADPYRPSHFVGIYLQAEGYDIIPINPRYAGKTILGKRVYASLAEAKAAGEQIEIVDIFRKAEDTPPFVQEARDCGAQVLWLQLGVRNDETARLARQAGLIFVQDRCVKMEHARFFGGLHTIGLNTGVILSRKL</sequence>
<comment type="caution">
    <text evidence="3">The sequence shown here is derived from an EMBL/GenBank/DDBJ whole genome shotgun (WGS) entry which is preliminary data.</text>
</comment>
<dbReference type="Gene3D" id="3.40.50.720">
    <property type="entry name" value="NAD(P)-binding Rossmann-like Domain"/>
    <property type="match status" value="1"/>
</dbReference>
<evidence type="ECO:0000313" key="3">
    <source>
        <dbReference type="EMBL" id="GCF11035.1"/>
    </source>
</evidence>
<name>A0A5A5TII5_9CHLR</name>
<gene>
    <name evidence="3" type="ORF">KDI_45990</name>
</gene>
<organism evidence="3 4">
    <name type="scientific">Dictyobacter arantiisoli</name>
    <dbReference type="NCBI Taxonomy" id="2014874"/>
    <lineage>
        <taxon>Bacteria</taxon>
        <taxon>Bacillati</taxon>
        <taxon>Chloroflexota</taxon>
        <taxon>Ktedonobacteria</taxon>
        <taxon>Ktedonobacterales</taxon>
        <taxon>Dictyobacteraceae</taxon>
        <taxon>Dictyobacter</taxon>
    </lineage>
</organism>
<protein>
    <submittedName>
        <fullName evidence="3">CoA-binding protein</fullName>
    </submittedName>
</protein>
<keyword evidence="4" id="KW-1185">Reference proteome</keyword>